<evidence type="ECO:0000313" key="2">
    <source>
        <dbReference type="Proteomes" id="UP001230649"/>
    </source>
</evidence>
<accession>A0ACC2WNC5</accession>
<name>A0ACC2WNC5_9TREE</name>
<dbReference type="Proteomes" id="UP001230649">
    <property type="component" value="Unassembled WGS sequence"/>
</dbReference>
<comment type="caution">
    <text evidence="1">The sequence shown here is derived from an EMBL/GenBank/DDBJ whole genome shotgun (WGS) entry which is preliminary data.</text>
</comment>
<evidence type="ECO:0000313" key="1">
    <source>
        <dbReference type="EMBL" id="KAJ9112835.1"/>
    </source>
</evidence>
<gene>
    <name evidence="1" type="ORF">QFC20_002163</name>
</gene>
<sequence>MSSRLNYNQPPTIVATDIDGSPLSSEATSPVRLGTTLGAQPSPAPSQYTASSVKQVESYNTSAMTEKTTPRAAPAAQPHKTSAMGKLKGMFRKKQEDDEDDDDEETPKGSTHIDPALDTTDPTPFLQKPSALAALVDPKSLEALEAMGGIDGVIHGLGTDPVNGLSNIPIPAGAAVEDGPVRGLNNAGAEKRLGAQYSASLAERERVYGRNFVPPKKAKSLFQLMWAAMKDKVLIILGIAAVVSLALGIYQSVGVEPHRNPGPGCPPEGCAEPQVEWVEGVAILVAVTLVVMVGSVNDYQKELQFKKLNEKKDDRTCNVIRGGKKVVINTKDIVVGDICVLEPGEIVPVDGIFLRGHDVKCDESGATGESDLIKKFPYEDCIAERETLEQGKKAKKDCFLLSGAKVTEGVGEYVVISVGTTSFNGRLMMSLRSEGEITPLQTKLNRLAELIATFGASAGGLLFFALMIRFLVQLKTKPGRTADEKGQGFIKILIISVTLVVVAVPEGLPLAVTLALAFATKRMTKENLLVRVLASCETMASTSVICTDKTGTLTTNNMAVVSASFVDRQVVRDIAEHPRRIHTTAGDEATNEEALVADHMRPAFNLADLKDNISHELADLINMSVALNSTAFEQTDKETGKISFIGSKTESALLEMCAEQGWTSAKDLRDANPPTHIFPFSSMQKSSGAVILLPNGQYRLLVKGASEIVLGMANKYVVTTAESGLPTETLDAEIKHSIEETIVFYAKQSLRTIGLAYRDVPQWPPANWVPANEEEQEAGPPFALLTDNLTFIGVTAIEDPLRGGVIQAVINCKRAGVQVKMCTGDNVITATSIAKQCGIFIPNSVVIEGPTFRRLTESQRFELAPSISIMARSSPEDKRILVDTLMKLGNVVAVTGDGANDAPALKRSNVGFAMGIAGTEVAKEASDIIIMDDSFASIVKAIIWGRCVNDSVKKFLQFQLSVNVTAVIITFFTAVISDSEESVLSAVQLLWVNLIMDTFAALALATDPATESSLDRKPESKYAPLLTAEMIKMILMQALYQIVICFVLHYAGLKIIGLDDNEETRAELKALVFNVFVFAQIFNMINNRRLDRKFNIFEGLFKNYWFLLIFAIMVGGQILIVEFGGAAFQVVRLGGRDWGISLVAGFLSIPIGAIARMLPTRPLERLLIKTHLYPDPDNLPLFSQEAEDEAAQFEYDPVLHKAKDDLSLFTTIRSGSRVRLNPLVRRSRARKMRKANLRYPDLLTMAPSLLLGAVAAGSRWVYPISSNEGREGHAQDIQKPTQPWQGTLTFHPETDSNSPLYQKYGKH</sequence>
<protein>
    <submittedName>
        <fullName evidence="1">Uncharacterized protein</fullName>
    </submittedName>
</protein>
<reference evidence="1" key="1">
    <citation type="submission" date="2023-04" db="EMBL/GenBank/DDBJ databases">
        <title>Draft Genome sequencing of Naganishia species isolated from polar environments using Oxford Nanopore Technology.</title>
        <authorList>
            <person name="Leo P."/>
            <person name="Venkateswaran K."/>
        </authorList>
    </citation>
    <scope>NUCLEOTIDE SEQUENCE</scope>
    <source>
        <strain evidence="1">MNA-CCFEE 5262</strain>
    </source>
</reference>
<organism evidence="1 2">
    <name type="scientific">Naganishia adeliensis</name>
    <dbReference type="NCBI Taxonomy" id="92952"/>
    <lineage>
        <taxon>Eukaryota</taxon>
        <taxon>Fungi</taxon>
        <taxon>Dikarya</taxon>
        <taxon>Basidiomycota</taxon>
        <taxon>Agaricomycotina</taxon>
        <taxon>Tremellomycetes</taxon>
        <taxon>Filobasidiales</taxon>
        <taxon>Filobasidiaceae</taxon>
        <taxon>Naganishia</taxon>
    </lineage>
</organism>
<proteinExistence type="predicted"/>
<dbReference type="EMBL" id="JASBWS010000014">
    <property type="protein sequence ID" value="KAJ9112835.1"/>
    <property type="molecule type" value="Genomic_DNA"/>
</dbReference>
<keyword evidence="2" id="KW-1185">Reference proteome</keyword>